<gene>
    <name evidence="1" type="ORF">MEUPH1_LOCUS15400</name>
</gene>
<dbReference type="EMBL" id="CARXXK010000002">
    <property type="protein sequence ID" value="CAI6360058.1"/>
    <property type="molecule type" value="Genomic_DNA"/>
</dbReference>
<dbReference type="AlphaFoldDB" id="A0AAV0WWG8"/>
<evidence type="ECO:0000313" key="2">
    <source>
        <dbReference type="Proteomes" id="UP001160148"/>
    </source>
</evidence>
<organism evidence="1 2">
    <name type="scientific">Macrosiphum euphorbiae</name>
    <name type="common">potato aphid</name>
    <dbReference type="NCBI Taxonomy" id="13131"/>
    <lineage>
        <taxon>Eukaryota</taxon>
        <taxon>Metazoa</taxon>
        <taxon>Ecdysozoa</taxon>
        <taxon>Arthropoda</taxon>
        <taxon>Hexapoda</taxon>
        <taxon>Insecta</taxon>
        <taxon>Pterygota</taxon>
        <taxon>Neoptera</taxon>
        <taxon>Paraneoptera</taxon>
        <taxon>Hemiptera</taxon>
        <taxon>Sternorrhyncha</taxon>
        <taxon>Aphidomorpha</taxon>
        <taxon>Aphidoidea</taxon>
        <taxon>Aphididae</taxon>
        <taxon>Macrosiphini</taxon>
        <taxon>Macrosiphum</taxon>
    </lineage>
</organism>
<dbReference type="Proteomes" id="UP001160148">
    <property type="component" value="Unassembled WGS sequence"/>
</dbReference>
<accession>A0AAV0WWG8</accession>
<reference evidence="1 2" key="1">
    <citation type="submission" date="2023-01" db="EMBL/GenBank/DDBJ databases">
        <authorList>
            <person name="Whitehead M."/>
        </authorList>
    </citation>
    <scope>NUCLEOTIDE SEQUENCE [LARGE SCALE GENOMIC DNA]</scope>
</reference>
<sequence length="142" mass="14488">MLKIEKKPLPRCPSIGVAVGGSISWPAAAALSGVADMDAGGGLTGSQHSRSGYSLATAAPAAATNSSHAAANMTAAAVRLSLVHHLPGTGRPRGSIKRRRLLSAILEKVLDHVFFSLTAIVVAVATAEETVTAVLPYRPAVQ</sequence>
<comment type="caution">
    <text evidence="1">The sequence shown here is derived from an EMBL/GenBank/DDBJ whole genome shotgun (WGS) entry which is preliminary data.</text>
</comment>
<proteinExistence type="predicted"/>
<keyword evidence="2" id="KW-1185">Reference proteome</keyword>
<evidence type="ECO:0000313" key="1">
    <source>
        <dbReference type="EMBL" id="CAI6360058.1"/>
    </source>
</evidence>
<name>A0AAV0WWG8_9HEMI</name>
<protein>
    <submittedName>
        <fullName evidence="1">Uncharacterized protein</fullName>
    </submittedName>
</protein>